<feature type="signal peptide" evidence="1">
    <location>
        <begin position="1"/>
        <end position="28"/>
    </location>
</feature>
<accession>A0ABV6BI16</accession>
<reference evidence="3 4" key="1">
    <citation type="submission" date="2024-09" db="EMBL/GenBank/DDBJ databases">
        <authorList>
            <person name="Sun Q."/>
            <person name="Mori K."/>
        </authorList>
    </citation>
    <scope>NUCLEOTIDE SEQUENCE [LARGE SCALE GENOMIC DNA]</scope>
    <source>
        <strain evidence="3 4">KCTC 23315</strain>
    </source>
</reference>
<feature type="chain" id="PRO_5046201347" evidence="1">
    <location>
        <begin position="29"/>
        <end position="248"/>
    </location>
</feature>
<gene>
    <name evidence="3" type="ORF">ACFFJP_19640</name>
</gene>
<dbReference type="Pfam" id="PF00497">
    <property type="entry name" value="SBP_bac_3"/>
    <property type="match status" value="1"/>
</dbReference>
<dbReference type="InterPro" id="IPR001638">
    <property type="entry name" value="Solute-binding_3/MltF_N"/>
</dbReference>
<keyword evidence="4" id="KW-1185">Reference proteome</keyword>
<dbReference type="Proteomes" id="UP001589813">
    <property type="component" value="Unassembled WGS sequence"/>
</dbReference>
<protein>
    <submittedName>
        <fullName evidence="3">Substrate-binding periplasmic protein</fullName>
    </submittedName>
</protein>
<organism evidence="3 4">
    <name type="scientific">Rheinheimera tilapiae</name>
    <dbReference type="NCBI Taxonomy" id="875043"/>
    <lineage>
        <taxon>Bacteria</taxon>
        <taxon>Pseudomonadati</taxon>
        <taxon>Pseudomonadota</taxon>
        <taxon>Gammaproteobacteria</taxon>
        <taxon>Chromatiales</taxon>
        <taxon>Chromatiaceae</taxon>
        <taxon>Rheinheimera</taxon>
    </lineage>
</organism>
<name>A0ABV6BI16_9GAMM</name>
<dbReference type="RefSeq" id="WP_377248401.1">
    <property type="nucleotide sequence ID" value="NZ_JBHLXP010000005.1"/>
</dbReference>
<feature type="domain" description="Solute-binding protein family 3/N-terminal" evidence="2">
    <location>
        <begin position="33"/>
        <end position="247"/>
    </location>
</feature>
<evidence type="ECO:0000313" key="3">
    <source>
        <dbReference type="EMBL" id="MFC0050505.1"/>
    </source>
</evidence>
<dbReference type="PANTHER" id="PTHR38834:SF3">
    <property type="entry name" value="SOLUTE-BINDING PROTEIN FAMILY 3_N-TERMINAL DOMAIN-CONTAINING PROTEIN"/>
    <property type="match status" value="1"/>
</dbReference>
<dbReference type="SUPFAM" id="SSF53850">
    <property type="entry name" value="Periplasmic binding protein-like II"/>
    <property type="match status" value="1"/>
</dbReference>
<dbReference type="EMBL" id="JBHLXP010000005">
    <property type="protein sequence ID" value="MFC0050505.1"/>
    <property type="molecule type" value="Genomic_DNA"/>
</dbReference>
<comment type="caution">
    <text evidence="3">The sequence shown here is derived from an EMBL/GenBank/DDBJ whole genome shotgun (WGS) entry which is preliminary data.</text>
</comment>
<keyword evidence="1" id="KW-0732">Signal</keyword>
<dbReference type="Gene3D" id="3.40.190.10">
    <property type="entry name" value="Periplasmic binding protein-like II"/>
    <property type="match status" value="2"/>
</dbReference>
<proteinExistence type="predicted"/>
<evidence type="ECO:0000313" key="4">
    <source>
        <dbReference type="Proteomes" id="UP001589813"/>
    </source>
</evidence>
<dbReference type="PANTHER" id="PTHR38834">
    <property type="entry name" value="PERIPLASMIC SUBSTRATE BINDING PROTEIN FAMILY 3"/>
    <property type="match status" value="1"/>
</dbReference>
<evidence type="ECO:0000259" key="2">
    <source>
        <dbReference type="Pfam" id="PF00497"/>
    </source>
</evidence>
<evidence type="ECO:0000256" key="1">
    <source>
        <dbReference type="SAM" id="SignalP"/>
    </source>
</evidence>
<sequence length="248" mass="28251">MRCKVGPAWLWSKSAMLLCFSLSASAHAAEPLRVVLEVSPPHQTLDNGKVGGLTTTVVEAMLQHAGLTPVYEVYPWARAFRIAATTPDVLIYNMARTPDREAQFEWIGIVNSYKFGFVKLRERKDIKVGQLADIKRYVIGAQRDDFSAEWLRDVAKQPPNKLELQPDVIETWRMLVNGKLELMIDDPQAIDDMLVKYNLAHSDVEFVIFPKELEQRTWIALKKGSDPKLVQRLRAAYQQVESSLELKK</sequence>